<evidence type="ECO:0000313" key="8">
    <source>
        <dbReference type="Proteomes" id="UP001165740"/>
    </source>
</evidence>
<dbReference type="InterPro" id="IPR017452">
    <property type="entry name" value="GPCR_Rhodpsn_7TM"/>
</dbReference>
<feature type="transmembrane region" description="Helical" evidence="6">
    <location>
        <begin position="49"/>
        <end position="70"/>
    </location>
</feature>
<keyword evidence="3 6" id="KW-1133">Transmembrane helix</keyword>
<dbReference type="RefSeq" id="XP_055859909.1">
    <property type="nucleotide sequence ID" value="XM_056003934.1"/>
</dbReference>
<dbReference type="SUPFAM" id="SSF81321">
    <property type="entry name" value="Family A G protein-coupled receptor-like"/>
    <property type="match status" value="1"/>
</dbReference>
<feature type="transmembrane region" description="Helical" evidence="6">
    <location>
        <begin position="226"/>
        <end position="247"/>
    </location>
</feature>
<feature type="domain" description="G-protein coupled receptors family 1 profile" evidence="7">
    <location>
        <begin position="62"/>
        <end position="320"/>
    </location>
</feature>
<dbReference type="PANTHER" id="PTHR46641">
    <property type="entry name" value="FMRFAMIDE RECEPTOR-RELATED"/>
    <property type="match status" value="1"/>
</dbReference>
<dbReference type="PRINTS" id="PR00237">
    <property type="entry name" value="GPCRRHODOPSN"/>
</dbReference>
<name>A0A9W2YB35_BIOGL</name>
<accession>A0A9W2YB35</accession>
<keyword evidence="4 6" id="KW-0472">Membrane</keyword>
<evidence type="ECO:0000256" key="2">
    <source>
        <dbReference type="ARBA" id="ARBA00022692"/>
    </source>
</evidence>
<evidence type="ECO:0000256" key="6">
    <source>
        <dbReference type="SAM" id="Phobius"/>
    </source>
</evidence>
<keyword evidence="8" id="KW-1185">Reference proteome</keyword>
<feature type="transmembrane region" description="Helical" evidence="6">
    <location>
        <begin position="166"/>
        <end position="186"/>
    </location>
</feature>
<feature type="transmembrane region" description="Helical" evidence="6">
    <location>
        <begin position="304"/>
        <end position="323"/>
    </location>
</feature>
<dbReference type="AlphaFoldDB" id="A0A9W2YB35"/>
<evidence type="ECO:0000256" key="5">
    <source>
        <dbReference type="SAM" id="MobiDB-lite"/>
    </source>
</evidence>
<protein>
    <submittedName>
        <fullName evidence="9">Substance-P receptor-like</fullName>
    </submittedName>
</protein>
<dbReference type="GO" id="GO:0004930">
    <property type="term" value="F:G protein-coupled receptor activity"/>
    <property type="evidence" value="ECO:0007669"/>
    <property type="project" value="InterPro"/>
</dbReference>
<feature type="region of interest" description="Disordered" evidence="5">
    <location>
        <begin position="408"/>
        <end position="441"/>
    </location>
</feature>
<feature type="compositionally biased region" description="Low complexity" evidence="5">
    <location>
        <begin position="412"/>
        <end position="430"/>
    </location>
</feature>
<dbReference type="PANTHER" id="PTHR46641:SF2">
    <property type="entry name" value="FMRFAMIDE RECEPTOR"/>
    <property type="match status" value="1"/>
</dbReference>
<evidence type="ECO:0000256" key="4">
    <source>
        <dbReference type="ARBA" id="ARBA00023136"/>
    </source>
</evidence>
<reference evidence="9" key="1">
    <citation type="submission" date="2025-08" db="UniProtKB">
        <authorList>
            <consortium name="RefSeq"/>
        </authorList>
    </citation>
    <scope>IDENTIFICATION</scope>
</reference>
<feature type="compositionally biased region" description="Polar residues" evidence="5">
    <location>
        <begin position="431"/>
        <end position="441"/>
    </location>
</feature>
<evidence type="ECO:0000256" key="1">
    <source>
        <dbReference type="ARBA" id="ARBA00004370"/>
    </source>
</evidence>
<proteinExistence type="predicted"/>
<dbReference type="Pfam" id="PF00001">
    <property type="entry name" value="7tm_1"/>
    <property type="match status" value="1"/>
</dbReference>
<dbReference type="InterPro" id="IPR000276">
    <property type="entry name" value="GPCR_Rhodpsn"/>
</dbReference>
<feature type="transmembrane region" description="Helical" evidence="6">
    <location>
        <begin position="124"/>
        <end position="145"/>
    </location>
</feature>
<dbReference type="GO" id="GO:0016020">
    <property type="term" value="C:membrane"/>
    <property type="evidence" value="ECO:0007669"/>
    <property type="project" value="UniProtKB-SubCell"/>
</dbReference>
<evidence type="ECO:0000313" key="9">
    <source>
        <dbReference type="RefSeq" id="XP_055859909.1"/>
    </source>
</evidence>
<dbReference type="Gene3D" id="1.20.1070.10">
    <property type="entry name" value="Rhodopsin 7-helix transmembrane proteins"/>
    <property type="match status" value="1"/>
</dbReference>
<dbReference type="PROSITE" id="PS50262">
    <property type="entry name" value="G_PROTEIN_RECEP_F1_2"/>
    <property type="match status" value="1"/>
</dbReference>
<comment type="subcellular location">
    <subcellularLocation>
        <location evidence="1">Membrane</location>
    </subcellularLocation>
</comment>
<feature type="transmembrane region" description="Helical" evidence="6">
    <location>
        <begin position="267"/>
        <end position="292"/>
    </location>
</feature>
<organism evidence="8 9">
    <name type="scientific">Biomphalaria glabrata</name>
    <name type="common">Bloodfluke planorb</name>
    <name type="synonym">Freshwater snail</name>
    <dbReference type="NCBI Taxonomy" id="6526"/>
    <lineage>
        <taxon>Eukaryota</taxon>
        <taxon>Metazoa</taxon>
        <taxon>Spiralia</taxon>
        <taxon>Lophotrochozoa</taxon>
        <taxon>Mollusca</taxon>
        <taxon>Gastropoda</taxon>
        <taxon>Heterobranchia</taxon>
        <taxon>Euthyneura</taxon>
        <taxon>Panpulmonata</taxon>
        <taxon>Hygrophila</taxon>
        <taxon>Lymnaeoidea</taxon>
        <taxon>Planorbidae</taxon>
        <taxon>Biomphalaria</taxon>
    </lineage>
</organism>
<dbReference type="GeneID" id="106064530"/>
<sequence>MSINSISNGNHGSLDSQIVNMSWCAVVNDTNQDQTYQHFYQMAQMITGLVIYPLVCFPGVLGNTLTLFVLSRRNMQTSTNAFLSALAVSDSVKLINDILYFFVIVFMKTSTTLGNLSYGYLYPYAHFIFSFSACVSSWLTVSMAVERYLMVCHPTRVRAVWSRRRAVLLCTLIYVIMSLLALPSALRYKTIACLDVVSNMTRLDVQLTEMWKNEIFVKIYTWAQNLLRSIIPLIVLVILNTCIITALRRSQTKKRKNARHRVTVMMIVVILAFLICITPDAIMSTVFGLGYHEADYLAKGIREITDALLAINAGINFLIYCAFNQIFRKSFLRLCCHKTKRSNTWMTELEESTFRRLSDVKTAMLSNNNSLPIQDTSPTLVTDNSLAGFTNKINGKHQTADSASIQLAQDTNDSSSANLNSSLSNGDSGSQTEEYANSSENDHQTFVQPLALIKRKPFSQHIHRISKDGLKHSRNSIKCTRDRHKAISLHELHQTCRETDKLDVHSDKLHQCLNTESNSVRSSFYQHQLFTKVCACVHDVPTTSKNVSDHRQSIILTNCQGEALTSQRHEIRNNSTHFRDFNITSHENLRKKVCFNHRLDNKTDIIYDTSDRKYNVFATCHREDNVFATCDREDNVFATSDREDNVFATCVKRSTECDTYGMYNACDQAAPLCDSCTLSTHLFPHNVASAISSDTRNFILQIDSQMLFPKQDILSTDL</sequence>
<gene>
    <name evidence="9" type="primary">LOC106064530</name>
</gene>
<dbReference type="OMA" id="FATCHRE"/>
<dbReference type="CDD" id="cd14978">
    <property type="entry name" value="7tmA_FMRFamide_R-like"/>
    <property type="match status" value="1"/>
</dbReference>
<feature type="transmembrane region" description="Helical" evidence="6">
    <location>
        <begin position="82"/>
        <end position="104"/>
    </location>
</feature>
<dbReference type="InterPro" id="IPR052954">
    <property type="entry name" value="GPCR-Ligand_Int"/>
</dbReference>
<keyword evidence="2 6" id="KW-0812">Transmembrane</keyword>
<evidence type="ECO:0000259" key="7">
    <source>
        <dbReference type="PROSITE" id="PS50262"/>
    </source>
</evidence>
<dbReference type="Proteomes" id="UP001165740">
    <property type="component" value="Chromosome 11"/>
</dbReference>
<evidence type="ECO:0000256" key="3">
    <source>
        <dbReference type="ARBA" id="ARBA00022989"/>
    </source>
</evidence>